<evidence type="ECO:0000256" key="10">
    <source>
        <dbReference type="ARBA" id="ARBA00023170"/>
    </source>
</evidence>
<evidence type="ECO:0000256" key="1">
    <source>
        <dbReference type="ARBA" id="ARBA00004251"/>
    </source>
</evidence>
<keyword evidence="5 12" id="KW-0812">Transmembrane</keyword>
<evidence type="ECO:0000259" key="13">
    <source>
        <dbReference type="Pfam" id="PF08263"/>
    </source>
</evidence>
<dbReference type="GeneID" id="108663663"/>
<protein>
    <submittedName>
        <fullName evidence="15">Receptor-like protein 12</fullName>
    </submittedName>
</protein>
<name>A0AB32WYW6_THECC</name>
<evidence type="ECO:0000256" key="9">
    <source>
        <dbReference type="ARBA" id="ARBA00023136"/>
    </source>
</evidence>
<keyword evidence="4" id="KW-0433">Leucine-rich repeat</keyword>
<dbReference type="FunFam" id="3.80.10.10:FF:000111">
    <property type="entry name" value="LRR receptor-like serine/threonine-protein kinase ERECTA"/>
    <property type="match status" value="1"/>
</dbReference>
<dbReference type="PANTHER" id="PTHR48063:SF101">
    <property type="entry name" value="LRR RECEPTOR-LIKE SERINE_THREONINE-PROTEIN KINASE FLS2"/>
    <property type="match status" value="1"/>
</dbReference>
<feature type="transmembrane region" description="Helical" evidence="12">
    <location>
        <begin position="896"/>
        <end position="918"/>
    </location>
</feature>
<sequence length="951" mass="107549">MGHNKAGHVSLYGRGVTASYLKKKSPSFYFMDAQRMIENARRVATDEMKEYMKIANGLNPSAREEKIQCIEKERQALLMVKQSLIDDYGHLSSWRNEGGKKDCCLWRGVRCSNRTRHVIMLDLSKPFTYPLRGKINPSLLELRQLRYLDLSDNQFEGSMFPNLNGSLSKLRYLNLNNAGLSSTPLNQLGNLSELQFLDLSFNDYNISNLDWLHGLSSLRHLDLSWNNLTDAKDWPQLLNMLPYLEDLKLSECHLPRILFPPSLTNSTSSPLSIDLSSNELTSSIYPLLFNITSQIVDLNLNDNTLAGSIPDFFRKMISLKHLSLWDNNLEGDIPKFLGNICTIETLSLPFNNFSGSIIPGYFGCLENSLQVLDLFANSFHGQLMLPYVARFSSSRVLDISDNRLNGVLSKTFNFKQPSKLIVLFLSSNQLKGTLPDFTIFSSLKALSIHNNQLNGIVPESLGCLSQLEYLDFSGNSLEGVISETHFKNLSKLRFLYLSFNHLVVNFSSGWVPPFQLDQIYLSFCKLGPHFPKWLQTQKEFQHLDVSGAGISDTIPDWFWDLPPYLSFLNLSHNQITGMLPDLFFHWQNLVVLNLANNNFSGVIPTTVGSLLSIEAINLRNNSFSGDLPSSLKNCNQLAFLDLSQNTFSGSIPAWIGENLLSLIFLSLQANEFYGRIPSNLCQLANIRILDLSQNTLSGSIPLCLNNLTAMVQKADPNDIIEQHYNSARQDISFTGGYYIAKAWVGWKGKKYEYERSLGLFRIIDLASNKLDGEIPDEITRLSELVALNLSGNNLIGFIPENIGQLKQLESLDLSNNQLSGRIPNGMADLNFVSYLNLSYNSLSGKIPLGTQLQSLDASAFIGNQALCGPPIRQECPKNDMFQAQPPEQERDEFNRWFYVGMGIGFFMAFWGVFGILLLKRSWRHAYFRLLDSWTDVTFMLWSARLERKFQS</sequence>
<dbReference type="PROSITE" id="PS51450">
    <property type="entry name" value="LRR"/>
    <property type="match status" value="1"/>
</dbReference>
<dbReference type="SMART" id="SM00365">
    <property type="entry name" value="LRR_SD22"/>
    <property type="match status" value="7"/>
</dbReference>
<dbReference type="PRINTS" id="PR00019">
    <property type="entry name" value="LEURICHRPT"/>
</dbReference>
<evidence type="ECO:0000256" key="11">
    <source>
        <dbReference type="ARBA" id="ARBA00023180"/>
    </source>
</evidence>
<evidence type="ECO:0000256" key="2">
    <source>
        <dbReference type="ARBA" id="ARBA00009592"/>
    </source>
</evidence>
<dbReference type="KEGG" id="tcc:108663663"/>
<evidence type="ECO:0000256" key="12">
    <source>
        <dbReference type="SAM" id="Phobius"/>
    </source>
</evidence>
<reference evidence="15" key="2">
    <citation type="submission" date="2025-08" db="UniProtKB">
        <authorList>
            <consortium name="RefSeq"/>
        </authorList>
    </citation>
    <scope>IDENTIFICATION</scope>
</reference>
<keyword evidence="9 12" id="KW-0472">Membrane</keyword>
<dbReference type="PANTHER" id="PTHR48063">
    <property type="entry name" value="LRR RECEPTOR-LIKE KINASE"/>
    <property type="match status" value="1"/>
</dbReference>
<keyword evidence="7" id="KW-0677">Repeat</keyword>
<evidence type="ECO:0000313" key="14">
    <source>
        <dbReference type="Proteomes" id="UP000694886"/>
    </source>
</evidence>
<accession>A0AB32WYW6</accession>
<dbReference type="Pfam" id="PF00560">
    <property type="entry name" value="LRR_1"/>
    <property type="match status" value="6"/>
</dbReference>
<dbReference type="FunFam" id="3.80.10.10:FF:000095">
    <property type="entry name" value="LRR receptor-like serine/threonine-protein kinase GSO1"/>
    <property type="match status" value="2"/>
</dbReference>
<keyword evidence="3" id="KW-1003">Cell membrane</keyword>
<dbReference type="Gramene" id="Tc10v2_t012750.1">
    <property type="protein sequence ID" value="Tc10v2_p012750.1"/>
    <property type="gene ID" value="Tc10v2_g012750"/>
</dbReference>
<dbReference type="SUPFAM" id="SSF52058">
    <property type="entry name" value="L domain-like"/>
    <property type="match status" value="1"/>
</dbReference>
<dbReference type="InterPro" id="IPR032675">
    <property type="entry name" value="LRR_dom_sf"/>
</dbReference>
<keyword evidence="8 12" id="KW-1133">Transmembrane helix</keyword>
<evidence type="ECO:0000313" key="15">
    <source>
        <dbReference type="RefSeq" id="XP_017984395.1"/>
    </source>
</evidence>
<dbReference type="SUPFAM" id="SSF52047">
    <property type="entry name" value="RNI-like"/>
    <property type="match status" value="2"/>
</dbReference>
<dbReference type="InterPro" id="IPR013210">
    <property type="entry name" value="LRR_N_plant-typ"/>
</dbReference>
<dbReference type="GO" id="GO:0005886">
    <property type="term" value="C:plasma membrane"/>
    <property type="evidence" value="ECO:0007669"/>
    <property type="project" value="UniProtKB-SubCell"/>
</dbReference>
<dbReference type="Proteomes" id="UP000694886">
    <property type="component" value="Chromosome 10"/>
</dbReference>
<dbReference type="SMART" id="SM00364">
    <property type="entry name" value="LRR_BAC"/>
    <property type="match status" value="2"/>
</dbReference>
<organism evidence="14 15">
    <name type="scientific">Theobroma cacao</name>
    <name type="common">Cacao</name>
    <name type="synonym">Cocoa</name>
    <dbReference type="NCBI Taxonomy" id="3641"/>
    <lineage>
        <taxon>Eukaryota</taxon>
        <taxon>Viridiplantae</taxon>
        <taxon>Streptophyta</taxon>
        <taxon>Embryophyta</taxon>
        <taxon>Tracheophyta</taxon>
        <taxon>Spermatophyta</taxon>
        <taxon>Magnoliopsida</taxon>
        <taxon>eudicotyledons</taxon>
        <taxon>Gunneridae</taxon>
        <taxon>Pentapetalae</taxon>
        <taxon>rosids</taxon>
        <taxon>malvids</taxon>
        <taxon>Malvales</taxon>
        <taxon>Malvaceae</taxon>
        <taxon>Byttnerioideae</taxon>
        <taxon>Theobroma</taxon>
    </lineage>
</organism>
<keyword evidence="6" id="KW-0732">Signal</keyword>
<evidence type="ECO:0000256" key="7">
    <source>
        <dbReference type="ARBA" id="ARBA00022737"/>
    </source>
</evidence>
<dbReference type="InterPro" id="IPR001611">
    <property type="entry name" value="Leu-rich_rpt"/>
</dbReference>
<gene>
    <name evidence="15" type="primary">LOC108663663</name>
</gene>
<comment type="similarity">
    <text evidence="2">Belongs to the RLP family.</text>
</comment>
<dbReference type="Pfam" id="PF08263">
    <property type="entry name" value="LRRNT_2"/>
    <property type="match status" value="1"/>
</dbReference>
<dbReference type="InterPro" id="IPR003591">
    <property type="entry name" value="Leu-rich_rpt_typical-subtyp"/>
</dbReference>
<feature type="domain" description="Leucine-rich repeat-containing N-terminal plant-type" evidence="13">
    <location>
        <begin position="72"/>
        <end position="112"/>
    </location>
</feature>
<evidence type="ECO:0000256" key="6">
    <source>
        <dbReference type="ARBA" id="ARBA00022729"/>
    </source>
</evidence>
<comment type="subcellular location">
    <subcellularLocation>
        <location evidence="1">Cell membrane</location>
        <topology evidence="1">Single-pass type I membrane protein</topology>
    </subcellularLocation>
</comment>
<proteinExistence type="inferred from homology"/>
<keyword evidence="10" id="KW-0675">Receptor</keyword>
<keyword evidence="11" id="KW-0325">Glycoprotein</keyword>
<dbReference type="Pfam" id="PF13855">
    <property type="entry name" value="LRR_8"/>
    <property type="match status" value="3"/>
</dbReference>
<reference evidence="14" key="1">
    <citation type="journal article" date="1997" name="Nucleic Acids Res.">
        <title>tRNAscan-SE: a program for improved detection of transfer RNA genes in genomic sequence.</title>
        <authorList>
            <person name="Lowe T.M."/>
            <person name="Eddy S.R."/>
        </authorList>
    </citation>
    <scope>NUCLEOTIDE SEQUENCE [LARGE SCALE GENOMIC DNA]</scope>
    <source>
        <strain evidence="14">r\B97-61/B2</strain>
    </source>
</reference>
<dbReference type="AlphaFoldDB" id="A0AB32WYW6"/>
<dbReference type="RefSeq" id="XP_017984395.1">
    <property type="nucleotide sequence ID" value="XM_018128906.1"/>
</dbReference>
<evidence type="ECO:0000256" key="5">
    <source>
        <dbReference type="ARBA" id="ARBA00022692"/>
    </source>
</evidence>
<evidence type="ECO:0000256" key="8">
    <source>
        <dbReference type="ARBA" id="ARBA00022989"/>
    </source>
</evidence>
<dbReference type="Gene3D" id="3.80.10.10">
    <property type="entry name" value="Ribonuclease Inhibitor"/>
    <property type="match status" value="3"/>
</dbReference>
<evidence type="ECO:0000256" key="4">
    <source>
        <dbReference type="ARBA" id="ARBA00022614"/>
    </source>
</evidence>
<evidence type="ECO:0000256" key="3">
    <source>
        <dbReference type="ARBA" id="ARBA00022475"/>
    </source>
</evidence>
<dbReference type="SMART" id="SM00369">
    <property type="entry name" value="LRR_TYP"/>
    <property type="match status" value="10"/>
</dbReference>
<dbReference type="InterPro" id="IPR046956">
    <property type="entry name" value="RLP23-like"/>
</dbReference>